<evidence type="ECO:0000256" key="1">
    <source>
        <dbReference type="SAM" id="MobiDB-lite"/>
    </source>
</evidence>
<feature type="region of interest" description="Disordered" evidence="1">
    <location>
        <begin position="116"/>
        <end position="148"/>
    </location>
</feature>
<dbReference type="FunFam" id="3.40.33.10:FF:000018">
    <property type="entry name" value="SCP-like extracellular protein, putative"/>
    <property type="match status" value="1"/>
</dbReference>
<dbReference type="PRINTS" id="PR00837">
    <property type="entry name" value="V5TPXLIKE"/>
</dbReference>
<name>A0A9W9VYL3_9EURO</name>
<dbReference type="RefSeq" id="XP_056487223.1">
    <property type="nucleotide sequence ID" value="XM_056631672.1"/>
</dbReference>
<dbReference type="SMART" id="SM00198">
    <property type="entry name" value="SCP"/>
    <property type="match status" value="1"/>
</dbReference>
<keyword evidence="5" id="KW-1185">Reference proteome</keyword>
<organism evidence="4 5">
    <name type="scientific">Penicillium cosmopolitanum</name>
    <dbReference type="NCBI Taxonomy" id="1131564"/>
    <lineage>
        <taxon>Eukaryota</taxon>
        <taxon>Fungi</taxon>
        <taxon>Dikarya</taxon>
        <taxon>Ascomycota</taxon>
        <taxon>Pezizomycotina</taxon>
        <taxon>Eurotiomycetes</taxon>
        <taxon>Eurotiomycetidae</taxon>
        <taxon>Eurotiales</taxon>
        <taxon>Aspergillaceae</taxon>
        <taxon>Penicillium</taxon>
    </lineage>
</organism>
<feature type="region of interest" description="Disordered" evidence="1">
    <location>
        <begin position="81"/>
        <end position="101"/>
    </location>
</feature>
<accession>A0A9W9VYL3</accession>
<reference evidence="4" key="2">
    <citation type="journal article" date="2023" name="IMA Fungus">
        <title>Comparative genomic study of the Penicillium genus elucidates a diverse pangenome and 15 lateral gene transfer events.</title>
        <authorList>
            <person name="Petersen C."/>
            <person name="Sorensen T."/>
            <person name="Nielsen M.R."/>
            <person name="Sondergaard T.E."/>
            <person name="Sorensen J.L."/>
            <person name="Fitzpatrick D.A."/>
            <person name="Frisvad J.C."/>
            <person name="Nielsen K.L."/>
        </authorList>
    </citation>
    <scope>NUCLEOTIDE SEQUENCE</scope>
    <source>
        <strain evidence="4">IBT 29677</strain>
    </source>
</reference>
<sequence length="316" mass="33417">MRSNLFLAALAAGAVHAYEKRVYVTDWTTVTVTKTVTASAVTETVTPAQQVQVADTVFTTSTEAPAVAETKSTSDLAKKSTEAVPVNEPAPTEAAQVQQEPTSWFSTAWTSTFEAASSTTQAPAPASTSSTTQAAPASTSTASSSDLPAGLTAKYKADVLHNHNVHRSNHSASALDWHDDLYTAALHVAEKCVYAHDTKMDEETTGQYGQNIGYGVEGTAVGEMITNLMYNDEIGYYPGYGEADPSMDLFDKWGHFSQIVWKGTTHVACATVPCGNLGNVGSAAPFTVCNYSPPGNFANEYGDNVLAPKGESTYTA</sequence>
<proteinExistence type="predicted"/>
<dbReference type="GeneID" id="81370652"/>
<dbReference type="EMBL" id="JAPZBU010000008">
    <property type="protein sequence ID" value="KAJ5391545.1"/>
    <property type="molecule type" value="Genomic_DNA"/>
</dbReference>
<protein>
    <recommendedName>
        <fullName evidence="3">SCP domain-containing protein</fullName>
    </recommendedName>
</protein>
<evidence type="ECO:0000259" key="3">
    <source>
        <dbReference type="SMART" id="SM00198"/>
    </source>
</evidence>
<feature type="chain" id="PRO_5040825645" description="SCP domain-containing protein" evidence="2">
    <location>
        <begin position="18"/>
        <end position="316"/>
    </location>
</feature>
<dbReference type="OrthoDB" id="337038at2759"/>
<evidence type="ECO:0000256" key="2">
    <source>
        <dbReference type="SAM" id="SignalP"/>
    </source>
</evidence>
<comment type="caution">
    <text evidence="4">The sequence shown here is derived from an EMBL/GenBank/DDBJ whole genome shotgun (WGS) entry which is preliminary data.</text>
</comment>
<gene>
    <name evidence="4" type="ORF">N7509_007035</name>
</gene>
<dbReference type="CDD" id="cd05380">
    <property type="entry name" value="CAP_euk"/>
    <property type="match status" value="1"/>
</dbReference>
<dbReference type="PROSITE" id="PS01009">
    <property type="entry name" value="CRISP_1"/>
    <property type="match status" value="1"/>
</dbReference>
<evidence type="ECO:0000313" key="4">
    <source>
        <dbReference type="EMBL" id="KAJ5391545.1"/>
    </source>
</evidence>
<dbReference type="InterPro" id="IPR001283">
    <property type="entry name" value="CRISP-related"/>
</dbReference>
<dbReference type="PANTHER" id="PTHR10334">
    <property type="entry name" value="CYSTEINE-RICH SECRETORY PROTEIN-RELATED"/>
    <property type="match status" value="1"/>
</dbReference>
<dbReference type="AlphaFoldDB" id="A0A9W9VYL3"/>
<dbReference type="GO" id="GO:0005576">
    <property type="term" value="C:extracellular region"/>
    <property type="evidence" value="ECO:0007669"/>
    <property type="project" value="InterPro"/>
</dbReference>
<evidence type="ECO:0000313" key="5">
    <source>
        <dbReference type="Proteomes" id="UP001147747"/>
    </source>
</evidence>
<dbReference type="InterPro" id="IPR035940">
    <property type="entry name" value="CAP_sf"/>
</dbReference>
<dbReference type="InterPro" id="IPR014044">
    <property type="entry name" value="CAP_dom"/>
</dbReference>
<keyword evidence="2" id="KW-0732">Signal</keyword>
<reference evidence="4" key="1">
    <citation type="submission" date="2022-12" db="EMBL/GenBank/DDBJ databases">
        <authorList>
            <person name="Petersen C."/>
        </authorList>
    </citation>
    <scope>NUCLEOTIDE SEQUENCE</scope>
    <source>
        <strain evidence="4">IBT 29677</strain>
    </source>
</reference>
<dbReference type="SUPFAM" id="SSF55797">
    <property type="entry name" value="PR-1-like"/>
    <property type="match status" value="1"/>
</dbReference>
<dbReference type="Gene3D" id="3.40.33.10">
    <property type="entry name" value="CAP"/>
    <property type="match status" value="1"/>
</dbReference>
<dbReference type="Pfam" id="PF00188">
    <property type="entry name" value="CAP"/>
    <property type="match status" value="1"/>
</dbReference>
<feature type="compositionally biased region" description="Low complexity" evidence="1">
    <location>
        <begin position="116"/>
        <end position="145"/>
    </location>
</feature>
<feature type="domain" description="SCP" evidence="3">
    <location>
        <begin position="154"/>
        <end position="299"/>
    </location>
</feature>
<feature type="signal peptide" evidence="2">
    <location>
        <begin position="1"/>
        <end position="17"/>
    </location>
</feature>
<dbReference type="Proteomes" id="UP001147747">
    <property type="component" value="Unassembled WGS sequence"/>
</dbReference>
<dbReference type="InterPro" id="IPR018244">
    <property type="entry name" value="Allrgn_V5/Tpx1_CS"/>
</dbReference>